<reference evidence="8" key="1">
    <citation type="journal article" date="2014" name="Int. J. Syst. Evol. Microbiol.">
        <title>Complete genome sequence of Corynebacterium casei LMG S-19264T (=DSM 44701T), isolated from a smear-ripened cheese.</title>
        <authorList>
            <consortium name="US DOE Joint Genome Institute (JGI-PGF)"/>
            <person name="Walter F."/>
            <person name="Albersmeier A."/>
            <person name="Kalinowski J."/>
            <person name="Ruckert C."/>
        </authorList>
    </citation>
    <scope>NUCLEOTIDE SEQUENCE</scope>
    <source>
        <strain evidence="8">KCTC 23310</strain>
    </source>
</reference>
<dbReference type="GO" id="GO:0030655">
    <property type="term" value="P:beta-lactam antibiotic catabolic process"/>
    <property type="evidence" value="ECO:0007669"/>
    <property type="project" value="InterPro"/>
</dbReference>
<evidence type="ECO:0000259" key="7">
    <source>
        <dbReference type="Pfam" id="PF13354"/>
    </source>
</evidence>
<dbReference type="AlphaFoldDB" id="A0A918WNQ4"/>
<reference evidence="8" key="2">
    <citation type="submission" date="2020-09" db="EMBL/GenBank/DDBJ databases">
        <authorList>
            <person name="Sun Q."/>
            <person name="Kim S."/>
        </authorList>
    </citation>
    <scope>NUCLEOTIDE SEQUENCE</scope>
    <source>
        <strain evidence="8">KCTC 23310</strain>
    </source>
</reference>
<dbReference type="EMBL" id="BMYJ01000010">
    <property type="protein sequence ID" value="GHC63327.1"/>
    <property type="molecule type" value="Genomic_DNA"/>
</dbReference>
<keyword evidence="9" id="KW-1185">Reference proteome</keyword>
<evidence type="ECO:0000256" key="5">
    <source>
        <dbReference type="ARBA" id="ARBA00023251"/>
    </source>
</evidence>
<dbReference type="InterPro" id="IPR045155">
    <property type="entry name" value="Beta-lactam_cat"/>
</dbReference>
<keyword evidence="4 6" id="KW-0378">Hydrolase</keyword>
<dbReference type="RefSeq" id="WP_229804826.1">
    <property type="nucleotide sequence ID" value="NZ_BMYJ01000010.1"/>
</dbReference>
<comment type="caution">
    <text evidence="8">The sequence shown here is derived from an EMBL/GenBank/DDBJ whole genome shotgun (WGS) entry which is preliminary data.</text>
</comment>
<dbReference type="GO" id="GO:0046677">
    <property type="term" value="P:response to antibiotic"/>
    <property type="evidence" value="ECO:0007669"/>
    <property type="project" value="UniProtKB-UniRule"/>
</dbReference>
<evidence type="ECO:0000313" key="9">
    <source>
        <dbReference type="Proteomes" id="UP000638981"/>
    </source>
</evidence>
<evidence type="ECO:0000256" key="6">
    <source>
        <dbReference type="RuleBase" id="RU361140"/>
    </source>
</evidence>
<comment type="similarity">
    <text evidence="2 6">Belongs to the class-A beta-lactamase family.</text>
</comment>
<dbReference type="PANTHER" id="PTHR35333:SF3">
    <property type="entry name" value="BETA-LACTAMASE-TYPE TRANSPEPTIDASE FOLD CONTAINING PROTEIN"/>
    <property type="match status" value="1"/>
</dbReference>
<gene>
    <name evidence="8" type="primary">bla</name>
    <name evidence="8" type="ORF">GCM10007315_29440</name>
</gene>
<accession>A0A918WNQ4</accession>
<dbReference type="Proteomes" id="UP000638981">
    <property type="component" value="Unassembled WGS sequence"/>
</dbReference>
<name>A0A918WNQ4_9RHOB</name>
<evidence type="ECO:0000256" key="4">
    <source>
        <dbReference type="ARBA" id="ARBA00022801"/>
    </source>
</evidence>
<comment type="catalytic activity">
    <reaction evidence="1 6">
        <text>a beta-lactam + H2O = a substituted beta-amino acid</text>
        <dbReference type="Rhea" id="RHEA:20401"/>
        <dbReference type="ChEBI" id="CHEBI:15377"/>
        <dbReference type="ChEBI" id="CHEBI:35627"/>
        <dbReference type="ChEBI" id="CHEBI:140347"/>
        <dbReference type="EC" id="3.5.2.6"/>
    </reaction>
</comment>
<dbReference type="GO" id="GO:0008800">
    <property type="term" value="F:beta-lactamase activity"/>
    <property type="evidence" value="ECO:0007669"/>
    <property type="project" value="UniProtKB-UniRule"/>
</dbReference>
<dbReference type="InterPro" id="IPR023650">
    <property type="entry name" value="Beta-lactam_class-A_AS"/>
</dbReference>
<evidence type="ECO:0000256" key="1">
    <source>
        <dbReference type="ARBA" id="ARBA00001526"/>
    </source>
</evidence>
<dbReference type="PANTHER" id="PTHR35333">
    <property type="entry name" value="BETA-LACTAMASE"/>
    <property type="match status" value="1"/>
</dbReference>
<dbReference type="Pfam" id="PF13354">
    <property type="entry name" value="Beta-lactamase2"/>
    <property type="match status" value="1"/>
</dbReference>
<evidence type="ECO:0000313" key="8">
    <source>
        <dbReference type="EMBL" id="GHC63327.1"/>
    </source>
</evidence>
<evidence type="ECO:0000256" key="2">
    <source>
        <dbReference type="ARBA" id="ARBA00009009"/>
    </source>
</evidence>
<organism evidence="8 9">
    <name type="scientific">Neogemmobacter tilapiae</name>
    <dbReference type="NCBI Taxonomy" id="875041"/>
    <lineage>
        <taxon>Bacteria</taxon>
        <taxon>Pseudomonadati</taxon>
        <taxon>Pseudomonadota</taxon>
        <taxon>Alphaproteobacteria</taxon>
        <taxon>Rhodobacterales</taxon>
        <taxon>Paracoccaceae</taxon>
        <taxon>Neogemmobacter</taxon>
    </lineage>
</organism>
<proteinExistence type="inferred from homology"/>
<feature type="domain" description="Beta-lactamase class A catalytic" evidence="7">
    <location>
        <begin position="26"/>
        <end position="242"/>
    </location>
</feature>
<dbReference type="PROSITE" id="PS00146">
    <property type="entry name" value="BETA_LACTAMASE_A"/>
    <property type="match status" value="1"/>
</dbReference>
<dbReference type="SUPFAM" id="SSF56601">
    <property type="entry name" value="beta-lactamase/transpeptidase-like"/>
    <property type="match status" value="1"/>
</dbReference>
<dbReference type="PRINTS" id="PR00118">
    <property type="entry name" value="BLACTAMASEA"/>
</dbReference>
<dbReference type="NCBIfam" id="NF033103">
    <property type="entry name" value="bla_class_A"/>
    <property type="match status" value="1"/>
</dbReference>
<dbReference type="InterPro" id="IPR000871">
    <property type="entry name" value="Beta-lactam_class-A"/>
</dbReference>
<sequence length="272" mass="29337">MAGPDPIDALGDTIRALEKRLDARIGLFLRDSGTGWEWAHRPDERFLMASTFKSVLCGAVLERVDQGQITLDEGLDIRAGEIHGHAPVTENRVGESLRVDELCLATLDQSDNGAANLLIDRLGGPEEVTAFLRRIGDETTRLDRKEPALNLFAPGDPRDTTSPRAMAQTWETLLLGDVLQPESRALLAGWMSLGGVTGPLLRVHAPQDWAIADRSGGGRSHTRNIVAMITPPGRAPWFVAIYLSDTPANWSTRNAAVSELGAAVVKVIAAAP</sequence>
<protein>
    <recommendedName>
        <fullName evidence="3 6">Beta-lactamase</fullName>
        <ecNumber evidence="3 6">3.5.2.6</ecNumber>
    </recommendedName>
</protein>
<dbReference type="Gene3D" id="3.40.710.10">
    <property type="entry name" value="DD-peptidase/beta-lactamase superfamily"/>
    <property type="match status" value="1"/>
</dbReference>
<evidence type="ECO:0000256" key="3">
    <source>
        <dbReference type="ARBA" id="ARBA00012865"/>
    </source>
</evidence>
<dbReference type="EC" id="3.5.2.6" evidence="3 6"/>
<keyword evidence="5 6" id="KW-0046">Antibiotic resistance</keyword>
<dbReference type="InterPro" id="IPR012338">
    <property type="entry name" value="Beta-lactam/transpept-like"/>
</dbReference>